<keyword evidence="3" id="KW-1185">Reference proteome</keyword>
<feature type="compositionally biased region" description="Pro residues" evidence="1">
    <location>
        <begin position="36"/>
        <end position="47"/>
    </location>
</feature>
<dbReference type="AlphaFoldDB" id="A0A8T0P6S5"/>
<feature type="region of interest" description="Disordered" evidence="1">
    <location>
        <begin position="94"/>
        <end position="125"/>
    </location>
</feature>
<name>A0A8T0P6S5_PANVG</name>
<reference evidence="2" key="1">
    <citation type="submission" date="2020-05" db="EMBL/GenBank/DDBJ databases">
        <title>WGS assembly of Panicum virgatum.</title>
        <authorList>
            <person name="Lovell J.T."/>
            <person name="Jenkins J."/>
            <person name="Shu S."/>
            <person name="Juenger T.E."/>
            <person name="Schmutz J."/>
        </authorList>
    </citation>
    <scope>NUCLEOTIDE SEQUENCE</scope>
    <source>
        <strain evidence="2">AP13</strain>
    </source>
</reference>
<protein>
    <submittedName>
        <fullName evidence="2">Uncharacterized protein</fullName>
    </submittedName>
</protein>
<evidence type="ECO:0000313" key="2">
    <source>
        <dbReference type="EMBL" id="KAG2557320.1"/>
    </source>
</evidence>
<feature type="region of interest" description="Disordered" evidence="1">
    <location>
        <begin position="1"/>
        <end position="48"/>
    </location>
</feature>
<feature type="compositionally biased region" description="Low complexity" evidence="1">
    <location>
        <begin position="12"/>
        <end position="22"/>
    </location>
</feature>
<dbReference type="Proteomes" id="UP000823388">
    <property type="component" value="Chromosome 8N"/>
</dbReference>
<proteinExistence type="predicted"/>
<gene>
    <name evidence="2" type="ORF">PVAP13_8NG240802</name>
</gene>
<dbReference type="EMBL" id="CM029052">
    <property type="protein sequence ID" value="KAG2557320.1"/>
    <property type="molecule type" value="Genomic_DNA"/>
</dbReference>
<evidence type="ECO:0000313" key="3">
    <source>
        <dbReference type="Proteomes" id="UP000823388"/>
    </source>
</evidence>
<organism evidence="2 3">
    <name type="scientific">Panicum virgatum</name>
    <name type="common">Blackwell switchgrass</name>
    <dbReference type="NCBI Taxonomy" id="38727"/>
    <lineage>
        <taxon>Eukaryota</taxon>
        <taxon>Viridiplantae</taxon>
        <taxon>Streptophyta</taxon>
        <taxon>Embryophyta</taxon>
        <taxon>Tracheophyta</taxon>
        <taxon>Spermatophyta</taxon>
        <taxon>Magnoliopsida</taxon>
        <taxon>Liliopsida</taxon>
        <taxon>Poales</taxon>
        <taxon>Poaceae</taxon>
        <taxon>PACMAD clade</taxon>
        <taxon>Panicoideae</taxon>
        <taxon>Panicodae</taxon>
        <taxon>Paniceae</taxon>
        <taxon>Panicinae</taxon>
        <taxon>Panicum</taxon>
        <taxon>Panicum sect. Hiantes</taxon>
    </lineage>
</organism>
<sequence length="163" mass="16907">MCAARSLPPPSLGRLPRLPPGSATAGHAAYRRRPLGTPPPAHVPPTPVLSAAGAAAGVVRLREEPAPMCHLRHCSTAFFSPPLHAVCARPHVPAKGRSPATTGRKRAPAWSTADVRHLPDGPPLPPCAGRRPVRCGRRAPSDGVVVGRCGTNGGVAILVRSIR</sequence>
<accession>A0A8T0P6S5</accession>
<comment type="caution">
    <text evidence="2">The sequence shown here is derived from an EMBL/GenBank/DDBJ whole genome shotgun (WGS) entry which is preliminary data.</text>
</comment>
<evidence type="ECO:0000256" key="1">
    <source>
        <dbReference type="SAM" id="MobiDB-lite"/>
    </source>
</evidence>